<accession>B8MKX6</accession>
<keyword evidence="1" id="KW-0732">Signal</keyword>
<dbReference type="InParanoid" id="B8MKX6"/>
<evidence type="ECO:0000313" key="3">
    <source>
        <dbReference type="Proteomes" id="UP000001745"/>
    </source>
</evidence>
<evidence type="ECO:0008006" key="4">
    <source>
        <dbReference type="Google" id="ProtNLM"/>
    </source>
</evidence>
<protein>
    <recommendedName>
        <fullName evidence="4">GPI anchored cell wall protein</fullName>
    </recommendedName>
</protein>
<evidence type="ECO:0000313" key="2">
    <source>
        <dbReference type="EMBL" id="EED14975.1"/>
    </source>
</evidence>
<keyword evidence="3" id="KW-1185">Reference proteome</keyword>
<dbReference type="HOGENOM" id="CLU_085154_1_0_1"/>
<dbReference type="RefSeq" id="XP_002484928.1">
    <property type="nucleotide sequence ID" value="XM_002484883.1"/>
</dbReference>
<dbReference type="VEuPathDB" id="FungiDB:TSTA_044410"/>
<gene>
    <name evidence="2" type="ORF">TSTA_044410</name>
</gene>
<feature type="signal peptide" evidence="1">
    <location>
        <begin position="1"/>
        <end position="19"/>
    </location>
</feature>
<dbReference type="AlphaFoldDB" id="B8MKX6"/>
<evidence type="ECO:0000256" key="1">
    <source>
        <dbReference type="SAM" id="SignalP"/>
    </source>
</evidence>
<sequence>MRSTTFAVTALGMAALATAQDGLISNSKASTPSPTTFASGTTTIKIFEAGETGLDPSGYAGSIININAAATTVLLNCVDPNDENCQSGITMTAGASTWGYQWTTEETFYGYPVTVVAKMGCNVISSTQEATCVVTAEATASAEGQKTTSISSTTTVFPSKEITYEALLITAGVEKLASPQATATPKGAGAVVAPPVPTGSFKLGGMAAAAKIKSVTDFVHIHVSFTISDTIPEDAG</sequence>
<organism evidence="2 3">
    <name type="scientific">Talaromyces stipitatus (strain ATCC 10500 / CBS 375.48 / QM 6759 / NRRL 1006)</name>
    <name type="common">Penicillium stipitatum</name>
    <dbReference type="NCBI Taxonomy" id="441959"/>
    <lineage>
        <taxon>Eukaryota</taxon>
        <taxon>Fungi</taxon>
        <taxon>Dikarya</taxon>
        <taxon>Ascomycota</taxon>
        <taxon>Pezizomycotina</taxon>
        <taxon>Eurotiomycetes</taxon>
        <taxon>Eurotiomycetidae</taxon>
        <taxon>Eurotiales</taxon>
        <taxon>Trichocomaceae</taxon>
        <taxon>Talaromyces</taxon>
        <taxon>Talaromyces sect. Talaromyces</taxon>
    </lineage>
</organism>
<name>B8MKX6_TALSN</name>
<proteinExistence type="predicted"/>
<dbReference type="STRING" id="441959.B8MKX6"/>
<dbReference type="Proteomes" id="UP000001745">
    <property type="component" value="Unassembled WGS sequence"/>
</dbReference>
<dbReference type="OMA" id="RTWETSC"/>
<reference evidence="3" key="1">
    <citation type="journal article" date="2015" name="Genome Announc.">
        <title>Genome sequence of the AIDS-associated pathogen Penicillium marneffei (ATCC18224) and its near taxonomic relative Talaromyces stipitatus (ATCC10500).</title>
        <authorList>
            <person name="Nierman W.C."/>
            <person name="Fedorova-Abrams N.D."/>
            <person name="Andrianopoulos A."/>
        </authorList>
    </citation>
    <scope>NUCLEOTIDE SEQUENCE [LARGE SCALE GENOMIC DNA]</scope>
    <source>
        <strain evidence="3">ATCC 10500 / CBS 375.48 / QM 6759 / NRRL 1006</strain>
    </source>
</reference>
<dbReference type="GeneID" id="8104117"/>
<feature type="chain" id="PRO_5002875290" description="GPI anchored cell wall protein" evidence="1">
    <location>
        <begin position="20"/>
        <end position="236"/>
    </location>
</feature>
<dbReference type="OrthoDB" id="4991875at2759"/>
<dbReference type="PhylomeDB" id="B8MKX6"/>
<dbReference type="EMBL" id="EQ962657">
    <property type="protein sequence ID" value="EED14975.1"/>
    <property type="molecule type" value="Genomic_DNA"/>
</dbReference>